<evidence type="ECO:0000256" key="2">
    <source>
        <dbReference type="SAM" id="Phobius"/>
    </source>
</evidence>
<accession>A0AAN9ES77</accession>
<feature type="region of interest" description="Disordered" evidence="1">
    <location>
        <begin position="197"/>
        <end position="229"/>
    </location>
</feature>
<keyword evidence="2" id="KW-0812">Transmembrane</keyword>
<dbReference type="PANTHER" id="PTHR31414">
    <property type="entry name" value="TRANSMEMBRANE PROTEIN DDB_G0292058"/>
    <property type="match status" value="1"/>
</dbReference>
<feature type="transmembrane region" description="Helical" evidence="2">
    <location>
        <begin position="40"/>
        <end position="64"/>
    </location>
</feature>
<organism evidence="3 4">
    <name type="scientific">Crotalaria pallida</name>
    <name type="common">Smooth rattlebox</name>
    <name type="synonym">Crotalaria striata</name>
    <dbReference type="NCBI Taxonomy" id="3830"/>
    <lineage>
        <taxon>Eukaryota</taxon>
        <taxon>Viridiplantae</taxon>
        <taxon>Streptophyta</taxon>
        <taxon>Embryophyta</taxon>
        <taxon>Tracheophyta</taxon>
        <taxon>Spermatophyta</taxon>
        <taxon>Magnoliopsida</taxon>
        <taxon>eudicotyledons</taxon>
        <taxon>Gunneridae</taxon>
        <taxon>Pentapetalae</taxon>
        <taxon>rosids</taxon>
        <taxon>fabids</taxon>
        <taxon>Fabales</taxon>
        <taxon>Fabaceae</taxon>
        <taxon>Papilionoideae</taxon>
        <taxon>50 kb inversion clade</taxon>
        <taxon>genistoids sensu lato</taxon>
        <taxon>core genistoids</taxon>
        <taxon>Crotalarieae</taxon>
        <taxon>Crotalaria</taxon>
    </lineage>
</organism>
<keyword evidence="2" id="KW-0472">Membrane</keyword>
<dbReference type="GO" id="GO:0016020">
    <property type="term" value="C:membrane"/>
    <property type="evidence" value="ECO:0007669"/>
    <property type="project" value="TreeGrafter"/>
</dbReference>
<evidence type="ECO:0000313" key="3">
    <source>
        <dbReference type="EMBL" id="KAK7261635.1"/>
    </source>
</evidence>
<dbReference type="Proteomes" id="UP001372338">
    <property type="component" value="Unassembled WGS sequence"/>
</dbReference>
<comment type="caution">
    <text evidence="3">The sequence shown here is derived from an EMBL/GenBank/DDBJ whole genome shotgun (WGS) entry which is preliminary data.</text>
</comment>
<dbReference type="PANTHER" id="PTHR31414:SF18">
    <property type="entry name" value="TRANSMEMBRANE PROTEIN-RELATED"/>
    <property type="match status" value="1"/>
</dbReference>
<evidence type="ECO:0000313" key="4">
    <source>
        <dbReference type="Proteomes" id="UP001372338"/>
    </source>
</evidence>
<reference evidence="3 4" key="1">
    <citation type="submission" date="2024-01" db="EMBL/GenBank/DDBJ databases">
        <title>The genomes of 5 underutilized Papilionoideae crops provide insights into root nodulation and disease resistanc.</title>
        <authorList>
            <person name="Yuan L."/>
        </authorList>
    </citation>
    <scope>NUCLEOTIDE SEQUENCE [LARGE SCALE GENOMIC DNA]</scope>
    <source>
        <strain evidence="3">ZHUSHIDOU_FW_LH</strain>
        <tissue evidence="3">Leaf</tissue>
    </source>
</reference>
<sequence length="229" mass="24703">MFTTFQLPVTLTVMRSTMYMADGDNMSDGFRQQDNTIRSVIFTGICGYSIGVLCLLCGIIYGGFLVTNKFYSKSDGGRSMMKVFPSSYKSCDHTIIPLAILLTILAIVVSGLVLAGSARFHSEAKNSAVIIIKTANEASENHTQHIRSIERYLQLITSPCITSLTCNFALVRSFKVLTSCLVSVGIITKEAEAEAALAPHRSSSSTRNSHREAFDDDDDAAAAAAAPPS</sequence>
<evidence type="ECO:0008006" key="5">
    <source>
        <dbReference type="Google" id="ProtNLM"/>
    </source>
</evidence>
<name>A0AAN9ES77_CROPI</name>
<keyword evidence="4" id="KW-1185">Reference proteome</keyword>
<keyword evidence="2" id="KW-1133">Transmembrane helix</keyword>
<dbReference type="InterPro" id="IPR040283">
    <property type="entry name" value="DDB_G0292058-like"/>
</dbReference>
<gene>
    <name evidence="3" type="ORF">RIF29_27951</name>
</gene>
<feature type="transmembrane region" description="Helical" evidence="2">
    <location>
        <begin position="95"/>
        <end position="115"/>
    </location>
</feature>
<dbReference type="AlphaFoldDB" id="A0AAN9ES77"/>
<evidence type="ECO:0000256" key="1">
    <source>
        <dbReference type="SAM" id="MobiDB-lite"/>
    </source>
</evidence>
<dbReference type="EMBL" id="JAYWIO010000005">
    <property type="protein sequence ID" value="KAK7261635.1"/>
    <property type="molecule type" value="Genomic_DNA"/>
</dbReference>
<proteinExistence type="predicted"/>
<protein>
    <recommendedName>
        <fullName evidence="5">Transmembrane protein</fullName>
    </recommendedName>
</protein>